<dbReference type="GO" id="GO:0006508">
    <property type="term" value="P:proteolysis"/>
    <property type="evidence" value="ECO:0007669"/>
    <property type="project" value="InterPro"/>
</dbReference>
<evidence type="ECO:0000313" key="6">
    <source>
        <dbReference type="Proteomes" id="UP000605970"/>
    </source>
</evidence>
<organism evidence="5 6">
    <name type="scientific">Meloidogyne graminicola</name>
    <dbReference type="NCBI Taxonomy" id="189291"/>
    <lineage>
        <taxon>Eukaryota</taxon>
        <taxon>Metazoa</taxon>
        <taxon>Ecdysozoa</taxon>
        <taxon>Nematoda</taxon>
        <taxon>Chromadorea</taxon>
        <taxon>Rhabditida</taxon>
        <taxon>Tylenchina</taxon>
        <taxon>Tylenchomorpha</taxon>
        <taxon>Tylenchoidea</taxon>
        <taxon>Meloidogynidae</taxon>
        <taxon>Meloidogyninae</taxon>
        <taxon>Meloidogyne</taxon>
    </lineage>
</organism>
<dbReference type="Pfam" id="PF00246">
    <property type="entry name" value="Peptidase_M14"/>
    <property type="match status" value="1"/>
</dbReference>
<feature type="domain" description="Peptidase M14" evidence="4">
    <location>
        <begin position="304"/>
        <end position="582"/>
    </location>
</feature>
<evidence type="ECO:0000259" key="4">
    <source>
        <dbReference type="PROSITE" id="PS52035"/>
    </source>
</evidence>
<dbReference type="Proteomes" id="UP000605970">
    <property type="component" value="Unassembled WGS sequence"/>
</dbReference>
<dbReference type="AlphaFoldDB" id="A0A8T0A0P8"/>
<dbReference type="Gene3D" id="2.60.40.3120">
    <property type="match status" value="1"/>
</dbReference>
<sequence>MKMNYQKYFPEFNNNNIIKKLIFDEINNEEEYLKEYNKIVLNKWKKINSVGSFIKIANPELFDCSDKINENKQSSFKNLSNNNIIKEIINENIFNYNNKQININNNKEEKKKIIKYFLEFRFESGNLWKAIQVEQYKYQLIISPDINQQNIHFQWFYFEISNMEKGIPYNFEIINCLKNISMFSKGMQPVLFSTIEAEKYGRIGWIRAGTEINYFKNLYKIPNLEINLIKENNNNNLLLLNNNNKRIKKSLLKNKNICNNKLNNQNNNCCDNIKTNEIIRNFSSLYFTLYFPHNEDHCYIAYHFPYTYTRLQCTIERWISSTSLPLNIFFWRQKLCNTLSGNCVPILTITNYNKHLKSKQIILITSRVHPGESNSSWIIHGFIQFLLSTHPLANRARDIFIFKLIPMLNPDGVINGSHRCSLTGQDLNRVWNCPSPIFHPSIFNTKALIQYMVEILKIPPFSFIDLHGHSRKANIFMYGNNPMESWCSADNSFESKTFSLLPEILSKFSDSFSLKDCSFSITKAKEFSARVSTWRQFNLERVYTCESSYWGFDFGSKSGTQITIADLKRMGTELVEGLVHLYDIHINELNKNINKLIPNLL</sequence>
<dbReference type="GO" id="GO:0004181">
    <property type="term" value="F:metallocarboxypeptidase activity"/>
    <property type="evidence" value="ECO:0007669"/>
    <property type="project" value="InterPro"/>
</dbReference>
<comment type="caution">
    <text evidence="5">The sequence shown here is derived from an EMBL/GenBank/DDBJ whole genome shotgun (WGS) entry which is preliminary data.</text>
</comment>
<comment type="similarity">
    <text evidence="2 3">Belongs to the peptidase M14 family.</text>
</comment>
<evidence type="ECO:0000256" key="2">
    <source>
        <dbReference type="ARBA" id="ARBA00005988"/>
    </source>
</evidence>
<dbReference type="InterPro" id="IPR040626">
    <property type="entry name" value="Pepdidase_M14_N"/>
</dbReference>
<dbReference type="PANTHER" id="PTHR12756:SF11">
    <property type="entry name" value="CYTOSOLIC CARBOXYPEPTIDASE 1"/>
    <property type="match status" value="1"/>
</dbReference>
<dbReference type="Pfam" id="PF18027">
    <property type="entry name" value="Pepdidase_M14_N"/>
    <property type="match status" value="1"/>
</dbReference>
<dbReference type="EMBL" id="JABEBT010000010">
    <property type="protein sequence ID" value="KAF7638683.1"/>
    <property type="molecule type" value="Genomic_DNA"/>
</dbReference>
<protein>
    <submittedName>
        <fullName evidence="5">Peptidase_M14 domain-containing protein</fullName>
    </submittedName>
</protein>
<keyword evidence="6" id="KW-1185">Reference proteome</keyword>
<evidence type="ECO:0000256" key="1">
    <source>
        <dbReference type="ARBA" id="ARBA00001947"/>
    </source>
</evidence>
<accession>A0A8T0A0P8</accession>
<dbReference type="InterPro" id="IPR000834">
    <property type="entry name" value="Peptidase_M14"/>
</dbReference>
<dbReference type="SUPFAM" id="SSF53187">
    <property type="entry name" value="Zn-dependent exopeptidases"/>
    <property type="match status" value="1"/>
</dbReference>
<feature type="active site" description="Proton donor/acceptor" evidence="3">
    <location>
        <position position="546"/>
    </location>
</feature>
<gene>
    <name evidence="5" type="ORF">Mgra_00001765</name>
</gene>
<reference evidence="5" key="1">
    <citation type="journal article" date="2020" name="Ecol. Evol.">
        <title>Genome structure and content of the rice root-knot nematode (Meloidogyne graminicola).</title>
        <authorList>
            <person name="Phan N.T."/>
            <person name="Danchin E.G.J."/>
            <person name="Klopp C."/>
            <person name="Perfus-Barbeoch L."/>
            <person name="Kozlowski D.K."/>
            <person name="Koutsovoulos G.D."/>
            <person name="Lopez-Roques C."/>
            <person name="Bouchez O."/>
            <person name="Zahm M."/>
            <person name="Besnard G."/>
            <person name="Bellafiore S."/>
        </authorList>
    </citation>
    <scope>NUCLEOTIDE SEQUENCE</scope>
    <source>
        <strain evidence="5">VN-18</strain>
    </source>
</reference>
<comment type="cofactor">
    <cofactor evidence="1">
        <name>Zn(2+)</name>
        <dbReference type="ChEBI" id="CHEBI:29105"/>
    </cofactor>
</comment>
<evidence type="ECO:0000313" key="5">
    <source>
        <dbReference type="EMBL" id="KAF7638683.1"/>
    </source>
</evidence>
<dbReference type="Gene3D" id="3.40.630.10">
    <property type="entry name" value="Zn peptidases"/>
    <property type="match status" value="1"/>
</dbReference>
<dbReference type="GO" id="GO:0008270">
    <property type="term" value="F:zinc ion binding"/>
    <property type="evidence" value="ECO:0007669"/>
    <property type="project" value="InterPro"/>
</dbReference>
<dbReference type="OrthoDB" id="10253041at2759"/>
<dbReference type="InterPro" id="IPR050821">
    <property type="entry name" value="Cytosolic_carboxypeptidase"/>
</dbReference>
<proteinExistence type="inferred from homology"/>
<dbReference type="PANTHER" id="PTHR12756">
    <property type="entry name" value="CYTOSOLIC CARBOXYPEPTIDASE"/>
    <property type="match status" value="1"/>
</dbReference>
<evidence type="ECO:0000256" key="3">
    <source>
        <dbReference type="PROSITE-ProRule" id="PRU01379"/>
    </source>
</evidence>
<dbReference type="PROSITE" id="PS52035">
    <property type="entry name" value="PEPTIDASE_M14"/>
    <property type="match status" value="1"/>
</dbReference>
<name>A0A8T0A0P8_9BILA</name>